<dbReference type="InterPro" id="IPR029058">
    <property type="entry name" value="AB_hydrolase_fold"/>
</dbReference>
<gene>
    <name evidence="2" type="primary">pcaD</name>
    <name evidence="2" type="ORF">FHP24_11055</name>
</gene>
<evidence type="ECO:0000313" key="2">
    <source>
        <dbReference type="EMBL" id="TNM63353.1"/>
    </source>
</evidence>
<proteinExistence type="predicted"/>
<protein>
    <submittedName>
        <fullName evidence="2">3-oxoadipate enol-lactonase</fullName>
        <ecNumber evidence="2">3.1.1.24</ecNumber>
    </submittedName>
</protein>
<dbReference type="PRINTS" id="PR00111">
    <property type="entry name" value="ABHYDROLASE"/>
</dbReference>
<dbReference type="InterPro" id="IPR000073">
    <property type="entry name" value="AB_hydrolase_1"/>
</dbReference>
<dbReference type="PANTHER" id="PTHR43798">
    <property type="entry name" value="MONOACYLGLYCEROL LIPASE"/>
    <property type="match status" value="1"/>
</dbReference>
<accession>A0A5C4XIL3</accession>
<dbReference type="NCBIfam" id="TIGR02427">
    <property type="entry name" value="protocat_pcaD"/>
    <property type="match status" value="1"/>
</dbReference>
<evidence type="ECO:0000259" key="1">
    <source>
        <dbReference type="Pfam" id="PF12697"/>
    </source>
</evidence>
<dbReference type="Proteomes" id="UP000311605">
    <property type="component" value="Unassembled WGS sequence"/>
</dbReference>
<evidence type="ECO:0000313" key="3">
    <source>
        <dbReference type="Proteomes" id="UP000311605"/>
    </source>
</evidence>
<sequence>MQFARINDVAIHYQVIGGPAGKPVIVFINSLGTDFRIWRDVIVRLAGDFPILVYDKRGHGLSDIGTTPYTIEDHSSDLAGLMGMLNVSGAIVCGLSVGGLIAQSLCHKRPDLVKALILADTASRIGTADMWNARITSVETGGIESILDAVMERWFTPAFRSPENVAFRGYCNMLLRQPAEGYAATCAAIRDANYTQEAARISVPTLCLVGDQDGSTPPELVKATAERIPGARFEIIADAGHIPCVEQPEAMTEVIKVFIGTAIDQSEGPPHG</sequence>
<dbReference type="AlphaFoldDB" id="A0A5C4XIL3"/>
<keyword evidence="2" id="KW-0378">Hydrolase</keyword>
<feature type="domain" description="AB hydrolase-1" evidence="1">
    <location>
        <begin position="25"/>
        <end position="252"/>
    </location>
</feature>
<dbReference type="Gene3D" id="3.40.50.1820">
    <property type="entry name" value="alpha/beta hydrolase"/>
    <property type="match status" value="1"/>
</dbReference>
<name>A0A5C4XIL3_9HYPH</name>
<reference evidence="2 3" key="1">
    <citation type="submission" date="2019-06" db="EMBL/GenBank/DDBJ databases">
        <title>The draft genome of Rhizobium smilacinae PTYR-5.</title>
        <authorList>
            <person name="Liu L."/>
            <person name="Li L."/>
            <person name="Zhang X."/>
        </authorList>
    </citation>
    <scope>NUCLEOTIDE SEQUENCE [LARGE SCALE GENOMIC DNA]</scope>
    <source>
        <strain evidence="2 3">PTYR-5</strain>
    </source>
</reference>
<dbReference type="InterPro" id="IPR026968">
    <property type="entry name" value="PcaD/CatD"/>
</dbReference>
<dbReference type="GO" id="GO:0042952">
    <property type="term" value="P:beta-ketoadipate pathway"/>
    <property type="evidence" value="ECO:0007669"/>
    <property type="project" value="InterPro"/>
</dbReference>
<dbReference type="InterPro" id="IPR050266">
    <property type="entry name" value="AB_hydrolase_sf"/>
</dbReference>
<dbReference type="EC" id="3.1.1.24" evidence="2"/>
<dbReference type="RefSeq" id="WP_139676266.1">
    <property type="nucleotide sequence ID" value="NZ_VDMN01000002.1"/>
</dbReference>
<comment type="caution">
    <text evidence="2">The sequence shown here is derived from an EMBL/GenBank/DDBJ whole genome shotgun (WGS) entry which is preliminary data.</text>
</comment>
<dbReference type="Pfam" id="PF12697">
    <property type="entry name" value="Abhydrolase_6"/>
    <property type="match status" value="1"/>
</dbReference>
<keyword evidence="3" id="KW-1185">Reference proteome</keyword>
<organism evidence="2 3">
    <name type="scientific">Aliirhizobium smilacinae</name>
    <dbReference type="NCBI Taxonomy" id="1395944"/>
    <lineage>
        <taxon>Bacteria</taxon>
        <taxon>Pseudomonadati</taxon>
        <taxon>Pseudomonadota</taxon>
        <taxon>Alphaproteobacteria</taxon>
        <taxon>Hyphomicrobiales</taxon>
        <taxon>Rhizobiaceae</taxon>
        <taxon>Aliirhizobium</taxon>
    </lineage>
</organism>
<dbReference type="GO" id="GO:0047570">
    <property type="term" value="F:3-oxoadipate enol-lactonase activity"/>
    <property type="evidence" value="ECO:0007669"/>
    <property type="project" value="UniProtKB-EC"/>
</dbReference>
<dbReference type="SUPFAM" id="SSF53474">
    <property type="entry name" value="alpha/beta-Hydrolases"/>
    <property type="match status" value="1"/>
</dbReference>
<dbReference type="EMBL" id="VDMN01000002">
    <property type="protein sequence ID" value="TNM63353.1"/>
    <property type="molecule type" value="Genomic_DNA"/>
</dbReference>
<dbReference type="OrthoDB" id="9793083at2"/>